<proteinExistence type="predicted"/>
<dbReference type="PANTHER" id="PTHR48021">
    <property type="match status" value="1"/>
</dbReference>
<dbReference type="EnsemblMetazoa" id="AALFPA23_015018.R21769">
    <property type="protein sequence ID" value="AALFPA23_015018.P21769"/>
    <property type="gene ID" value="AALFPA23_015018"/>
</dbReference>
<keyword evidence="2" id="KW-1003">Cell membrane</keyword>
<feature type="domain" description="Major facilitator superfamily (MFS) profile" evidence="8">
    <location>
        <begin position="66"/>
        <end position="476"/>
    </location>
</feature>
<evidence type="ECO:0000256" key="3">
    <source>
        <dbReference type="ARBA" id="ARBA00022692"/>
    </source>
</evidence>
<dbReference type="Proteomes" id="UP000069940">
    <property type="component" value="Unassembled WGS sequence"/>
</dbReference>
<keyword evidence="3 7" id="KW-0812">Transmembrane</keyword>
<reference evidence="10" key="1">
    <citation type="journal article" date="2015" name="Proc. Natl. Acad. Sci. U.S.A.">
        <title>Genome sequence of the Asian Tiger mosquito, Aedes albopictus, reveals insights into its biology, genetics, and evolution.</title>
        <authorList>
            <person name="Chen X.G."/>
            <person name="Jiang X."/>
            <person name="Gu J."/>
            <person name="Xu M."/>
            <person name="Wu Y."/>
            <person name="Deng Y."/>
            <person name="Zhang C."/>
            <person name="Bonizzoni M."/>
            <person name="Dermauw W."/>
            <person name="Vontas J."/>
            <person name="Armbruster P."/>
            <person name="Huang X."/>
            <person name="Yang Y."/>
            <person name="Zhang H."/>
            <person name="He W."/>
            <person name="Peng H."/>
            <person name="Liu Y."/>
            <person name="Wu K."/>
            <person name="Chen J."/>
            <person name="Lirakis M."/>
            <person name="Topalis P."/>
            <person name="Van Leeuwen T."/>
            <person name="Hall A.B."/>
            <person name="Jiang X."/>
            <person name="Thorpe C."/>
            <person name="Mueller R.L."/>
            <person name="Sun C."/>
            <person name="Waterhouse R.M."/>
            <person name="Yan G."/>
            <person name="Tu Z.J."/>
            <person name="Fang X."/>
            <person name="James A.A."/>
        </authorList>
    </citation>
    <scope>NUCLEOTIDE SEQUENCE [LARGE SCALE GENOMIC DNA]</scope>
    <source>
        <strain evidence="10">Foshan</strain>
    </source>
</reference>
<keyword evidence="10" id="KW-1185">Reference proteome</keyword>
<dbReference type="GeneID" id="109397835"/>
<evidence type="ECO:0000313" key="10">
    <source>
        <dbReference type="Proteomes" id="UP000069940"/>
    </source>
</evidence>
<feature type="transmembrane region" description="Helical" evidence="7">
    <location>
        <begin position="218"/>
        <end position="237"/>
    </location>
</feature>
<dbReference type="InterPro" id="IPR036259">
    <property type="entry name" value="MFS_trans_sf"/>
</dbReference>
<sequence length="514" mass="56244">MRSSDNERTPLIAAIPAAPAPSVSSGSRPYGATLHPDNDEQYEGRTCLVGNHLAGESGEDMPQFVILLTVSAGALAAGVFLGWTSPTEVPLVRNKAYGFAVSTEDFSWIASMANMGASMMCILIQFLMKIIGRKRALLAMILPHLVGWCLIIFAENVSMMLIGRFFLGAGGGPFCIVAPAYTAEIAQSWNRGKLGMLYQLMVTIGILIVYKVSAAVDVQLLSIICGAAPFVFLLIFFMPTGIKYFIEPNRVSDVRDGMEELRDENICEKVITFFQSFKQRATIRALIICLGLMFFQQLSGINAVIFYTSTIFDDANIAAEATADTTIVGAIQVVTMVFTTFIVDKVGRRILLMISDLFMAISTFVLAVYFMLNKNDVTVVENHSWIPVLAVCFFIGAYSIGYGPIPLLMVGELSASNVKTYVSPLAGGFNWLLAFLITKFFDNLMEALGIAGVFWLFSGLSLLGAVFVFFVVPETKGTTLAEIQLMLSGEEMRRYNAQDNPAMEDDEDTSILVY</sequence>
<dbReference type="SUPFAM" id="SSF103473">
    <property type="entry name" value="MFS general substrate transporter"/>
    <property type="match status" value="1"/>
</dbReference>
<dbReference type="InterPro" id="IPR020846">
    <property type="entry name" value="MFS_dom"/>
</dbReference>
<dbReference type="Gene3D" id="1.20.1250.20">
    <property type="entry name" value="MFS general substrate transporter like domains"/>
    <property type="match status" value="2"/>
</dbReference>
<evidence type="ECO:0000313" key="9">
    <source>
        <dbReference type="EnsemblMetazoa" id="AALFPA23_015018.P21769"/>
    </source>
</evidence>
<dbReference type="PANTHER" id="PTHR48021:SF1">
    <property type="entry name" value="GH07001P-RELATED"/>
    <property type="match status" value="1"/>
</dbReference>
<evidence type="ECO:0000256" key="6">
    <source>
        <dbReference type="ARBA" id="ARBA00023180"/>
    </source>
</evidence>
<dbReference type="CDD" id="cd17358">
    <property type="entry name" value="MFS_GLUT6_8_Class3_like"/>
    <property type="match status" value="1"/>
</dbReference>
<feature type="transmembrane region" description="Helical" evidence="7">
    <location>
        <begin position="447"/>
        <end position="472"/>
    </location>
</feature>
<keyword evidence="4 7" id="KW-1133">Transmembrane helix</keyword>
<feature type="transmembrane region" description="Helical" evidence="7">
    <location>
        <begin position="350"/>
        <end position="372"/>
    </location>
</feature>
<feature type="transmembrane region" description="Helical" evidence="7">
    <location>
        <begin position="194"/>
        <end position="212"/>
    </location>
</feature>
<comment type="subcellular location">
    <subcellularLocation>
        <location evidence="1">Cell membrane</location>
        <topology evidence="1">Multi-pass membrane protein</topology>
    </subcellularLocation>
</comment>
<evidence type="ECO:0000256" key="1">
    <source>
        <dbReference type="ARBA" id="ARBA00004651"/>
    </source>
</evidence>
<feature type="transmembrane region" description="Helical" evidence="7">
    <location>
        <begin position="384"/>
        <end position="409"/>
    </location>
</feature>
<feature type="transmembrane region" description="Helical" evidence="7">
    <location>
        <begin position="106"/>
        <end position="124"/>
    </location>
</feature>
<feature type="transmembrane region" description="Helical" evidence="7">
    <location>
        <begin position="327"/>
        <end position="343"/>
    </location>
</feature>
<evidence type="ECO:0000256" key="5">
    <source>
        <dbReference type="ARBA" id="ARBA00023136"/>
    </source>
</evidence>
<dbReference type="PROSITE" id="PS50850">
    <property type="entry name" value="MFS"/>
    <property type="match status" value="1"/>
</dbReference>
<evidence type="ECO:0000256" key="4">
    <source>
        <dbReference type="ARBA" id="ARBA00022989"/>
    </source>
</evidence>
<evidence type="ECO:0000256" key="7">
    <source>
        <dbReference type="SAM" id="Phobius"/>
    </source>
</evidence>
<dbReference type="InterPro" id="IPR003663">
    <property type="entry name" value="Sugar/inositol_transpt"/>
</dbReference>
<feature type="transmembrane region" description="Helical" evidence="7">
    <location>
        <begin position="64"/>
        <end position="86"/>
    </location>
</feature>
<dbReference type="PRINTS" id="PR00171">
    <property type="entry name" value="SUGRTRNSPORT"/>
</dbReference>
<evidence type="ECO:0000256" key="2">
    <source>
        <dbReference type="ARBA" id="ARBA00022475"/>
    </source>
</evidence>
<accession>A0ABM1Z4I2</accession>
<feature type="transmembrane region" description="Helical" evidence="7">
    <location>
        <begin position="421"/>
        <end position="441"/>
    </location>
</feature>
<keyword evidence="6" id="KW-0325">Glycoprotein</keyword>
<feature type="transmembrane region" description="Helical" evidence="7">
    <location>
        <begin position="136"/>
        <end position="154"/>
    </location>
</feature>
<feature type="transmembrane region" description="Helical" evidence="7">
    <location>
        <begin position="285"/>
        <end position="307"/>
    </location>
</feature>
<reference evidence="9" key="2">
    <citation type="submission" date="2025-05" db="UniProtKB">
        <authorList>
            <consortium name="EnsemblMetazoa"/>
        </authorList>
    </citation>
    <scope>IDENTIFICATION</scope>
    <source>
        <strain evidence="9">Foshan</strain>
    </source>
</reference>
<feature type="transmembrane region" description="Helical" evidence="7">
    <location>
        <begin position="160"/>
        <end position="182"/>
    </location>
</feature>
<evidence type="ECO:0000259" key="8">
    <source>
        <dbReference type="PROSITE" id="PS50850"/>
    </source>
</evidence>
<dbReference type="InterPro" id="IPR005828">
    <property type="entry name" value="MFS_sugar_transport-like"/>
</dbReference>
<dbReference type="InterPro" id="IPR050549">
    <property type="entry name" value="MFS_Trehalose_Transporter"/>
</dbReference>
<keyword evidence="5 7" id="KW-0472">Membrane</keyword>
<dbReference type="RefSeq" id="XP_019525711.2">
    <property type="nucleotide sequence ID" value="XM_019670166.3"/>
</dbReference>
<dbReference type="InterPro" id="IPR044775">
    <property type="entry name" value="MFS_ERD6/Tret1-like"/>
</dbReference>
<name>A0ABM1Z4I2_AEDAL</name>
<dbReference type="Pfam" id="PF00083">
    <property type="entry name" value="Sugar_tr"/>
    <property type="match status" value="1"/>
</dbReference>
<protein>
    <recommendedName>
        <fullName evidence="8">Major facilitator superfamily (MFS) profile domain-containing protein</fullName>
    </recommendedName>
</protein>
<organism evidence="9 10">
    <name type="scientific">Aedes albopictus</name>
    <name type="common">Asian tiger mosquito</name>
    <name type="synonym">Stegomyia albopicta</name>
    <dbReference type="NCBI Taxonomy" id="7160"/>
    <lineage>
        <taxon>Eukaryota</taxon>
        <taxon>Metazoa</taxon>
        <taxon>Ecdysozoa</taxon>
        <taxon>Arthropoda</taxon>
        <taxon>Hexapoda</taxon>
        <taxon>Insecta</taxon>
        <taxon>Pterygota</taxon>
        <taxon>Neoptera</taxon>
        <taxon>Endopterygota</taxon>
        <taxon>Diptera</taxon>
        <taxon>Nematocera</taxon>
        <taxon>Culicoidea</taxon>
        <taxon>Culicidae</taxon>
        <taxon>Culicinae</taxon>
        <taxon>Aedini</taxon>
        <taxon>Aedes</taxon>
        <taxon>Stegomyia</taxon>
    </lineage>
</organism>